<protein>
    <submittedName>
        <fullName evidence="2">Uncharacterized protein DUF59</fullName>
    </submittedName>
</protein>
<dbReference type="EMBL" id="VFPA01000001">
    <property type="protein sequence ID" value="TQM16203.1"/>
    <property type="molecule type" value="Genomic_DNA"/>
</dbReference>
<feature type="domain" description="MIP18 family-like" evidence="1">
    <location>
        <begin position="14"/>
        <end position="86"/>
    </location>
</feature>
<dbReference type="Proteomes" id="UP000315677">
    <property type="component" value="Unassembled WGS sequence"/>
</dbReference>
<reference evidence="2 3" key="1">
    <citation type="submission" date="2019-06" db="EMBL/GenBank/DDBJ databases">
        <title>Sequencing the genomes of 1000 actinobacteria strains.</title>
        <authorList>
            <person name="Klenk H.-P."/>
        </authorList>
    </citation>
    <scope>NUCLEOTIDE SEQUENCE [LARGE SCALE GENOMIC DNA]</scope>
    <source>
        <strain evidence="2 3">DSM 45301</strain>
    </source>
</reference>
<dbReference type="InterPro" id="IPR034904">
    <property type="entry name" value="FSCA_dom_sf"/>
</dbReference>
<dbReference type="Pfam" id="PF01883">
    <property type="entry name" value="FeS_assembly_P"/>
    <property type="match status" value="1"/>
</dbReference>
<dbReference type="AlphaFoldDB" id="A0A543E3S7"/>
<proteinExistence type="predicted"/>
<organism evidence="2 3">
    <name type="scientific">Pseudonocardia kunmingensis</name>
    <dbReference type="NCBI Taxonomy" id="630975"/>
    <lineage>
        <taxon>Bacteria</taxon>
        <taxon>Bacillati</taxon>
        <taxon>Actinomycetota</taxon>
        <taxon>Actinomycetes</taxon>
        <taxon>Pseudonocardiales</taxon>
        <taxon>Pseudonocardiaceae</taxon>
        <taxon>Pseudonocardia</taxon>
    </lineage>
</organism>
<name>A0A543E3S7_9PSEU</name>
<gene>
    <name evidence="2" type="ORF">FB558_3011</name>
</gene>
<evidence type="ECO:0000313" key="2">
    <source>
        <dbReference type="EMBL" id="TQM16203.1"/>
    </source>
</evidence>
<dbReference type="RefSeq" id="WP_142053080.1">
    <property type="nucleotide sequence ID" value="NZ_VFPA01000001.1"/>
</dbReference>
<dbReference type="InterPro" id="IPR002744">
    <property type="entry name" value="MIP18-like"/>
</dbReference>
<keyword evidence="3" id="KW-1185">Reference proteome</keyword>
<evidence type="ECO:0000313" key="3">
    <source>
        <dbReference type="Proteomes" id="UP000315677"/>
    </source>
</evidence>
<dbReference type="SUPFAM" id="SSF117916">
    <property type="entry name" value="Fe-S cluster assembly (FSCA) domain-like"/>
    <property type="match status" value="1"/>
</dbReference>
<accession>A0A543E3S7</accession>
<comment type="caution">
    <text evidence="2">The sequence shown here is derived from an EMBL/GenBank/DDBJ whole genome shotgun (WGS) entry which is preliminary data.</text>
</comment>
<sequence length="232" mass="24556">MTAPTTAPTTAPVAAVWAALGTVHDPELDEPITDLEFVSSCTVSDDGVASVRLRLPTFFCAPNFAWLMVADAHDAVAAVPGVTRADIALDEHFVSATINSGVAARAGFVASFAGEAQAELDELRAVFLRKAALAGQDRVARPLVDAGATPEELADTRLAEVPPSPDLDRLRERRARVGLPHGPDAPLLLHPDGEPVTAAQVPLHLRRARLTRVGIEANGHTCRDLLAKRYGT</sequence>
<evidence type="ECO:0000259" key="1">
    <source>
        <dbReference type="Pfam" id="PF01883"/>
    </source>
</evidence>
<dbReference type="OrthoDB" id="153551at2"/>
<dbReference type="Gene3D" id="3.30.300.130">
    <property type="entry name" value="Fe-S cluster assembly (FSCA)"/>
    <property type="match status" value="1"/>
</dbReference>